<proteinExistence type="predicted"/>
<dbReference type="NCBIfam" id="TIGR01575">
    <property type="entry name" value="rimI"/>
    <property type="match status" value="1"/>
</dbReference>
<dbReference type="Gene3D" id="3.40.630.30">
    <property type="match status" value="1"/>
</dbReference>
<evidence type="ECO:0000256" key="2">
    <source>
        <dbReference type="ARBA" id="ARBA00023315"/>
    </source>
</evidence>
<keyword evidence="2" id="KW-0012">Acyltransferase</keyword>
<dbReference type="EMBL" id="PDLY01000004">
    <property type="protein sequence ID" value="MBA5727664.1"/>
    <property type="molecule type" value="Genomic_DNA"/>
</dbReference>
<dbReference type="PANTHER" id="PTHR23091:SF4">
    <property type="entry name" value="N-TERMINAL AMINO-ACID N(ALPHA)-ACETYLTRANSFERASE NATA"/>
    <property type="match status" value="1"/>
</dbReference>
<sequence>MSGETGPEGRGKVVPELREVGPEAAELLASLHHAAFSGHEPWDMTAFGQILAMPGVVAWLASVSWAGKALPVGFIVSRHVVDEGEILSLGVHPRWRRCGVARRLLAHLVRQAEQAGDTLFLEVRVSNRAAAGLYETLGFRQVAMRPRYYDDGEDARLLRWSPG</sequence>
<reference evidence="4 5" key="1">
    <citation type="submission" date="2017-10" db="EMBL/GenBank/DDBJ databases">
        <authorList>
            <person name="Jakob F."/>
        </authorList>
    </citation>
    <scope>NUCLEOTIDE SEQUENCE [LARGE SCALE GENOMIC DNA]</scope>
    <source>
        <strain evidence="4 5">TMW 2.1889</strain>
    </source>
</reference>
<dbReference type="InterPro" id="IPR000182">
    <property type="entry name" value="GNAT_dom"/>
</dbReference>
<dbReference type="InterPro" id="IPR016181">
    <property type="entry name" value="Acyl_CoA_acyltransferase"/>
</dbReference>
<organism evidence="4 5">
    <name type="scientific">Bombella mellum</name>
    <dbReference type="NCBI Taxonomy" id="2039288"/>
    <lineage>
        <taxon>Bacteria</taxon>
        <taxon>Pseudomonadati</taxon>
        <taxon>Pseudomonadota</taxon>
        <taxon>Alphaproteobacteria</taxon>
        <taxon>Acetobacterales</taxon>
        <taxon>Acetobacteraceae</taxon>
        <taxon>Bombella</taxon>
    </lineage>
</organism>
<comment type="caution">
    <text evidence="4">The sequence shown here is derived from an EMBL/GenBank/DDBJ whole genome shotgun (WGS) entry which is preliminary data.</text>
</comment>
<dbReference type="Pfam" id="PF00583">
    <property type="entry name" value="Acetyltransf_1"/>
    <property type="match status" value="1"/>
</dbReference>
<dbReference type="CDD" id="cd04301">
    <property type="entry name" value="NAT_SF"/>
    <property type="match status" value="1"/>
</dbReference>
<dbReference type="PROSITE" id="PS51186">
    <property type="entry name" value="GNAT"/>
    <property type="match status" value="1"/>
</dbReference>
<evidence type="ECO:0000313" key="5">
    <source>
        <dbReference type="Proteomes" id="UP000765338"/>
    </source>
</evidence>
<evidence type="ECO:0000313" key="4">
    <source>
        <dbReference type="EMBL" id="MBA5727664.1"/>
    </source>
</evidence>
<dbReference type="InterPro" id="IPR045047">
    <property type="entry name" value="Ard1-like"/>
</dbReference>
<gene>
    <name evidence="4" type="primary">rimI</name>
    <name evidence="4" type="ORF">CPA56_06685</name>
</gene>
<protein>
    <submittedName>
        <fullName evidence="4">Ribosomal-protein-alanine N-acetyltransferase</fullName>
    </submittedName>
</protein>
<accession>A0ABR5ZTL9</accession>
<dbReference type="PANTHER" id="PTHR23091">
    <property type="entry name" value="N-TERMINAL ACETYLTRANSFERASE"/>
    <property type="match status" value="1"/>
</dbReference>
<evidence type="ECO:0000256" key="1">
    <source>
        <dbReference type="ARBA" id="ARBA00022679"/>
    </source>
</evidence>
<dbReference type="RefSeq" id="WP_182041252.1">
    <property type="nucleotide sequence ID" value="NZ_PDLY01000004.1"/>
</dbReference>
<feature type="domain" description="N-acetyltransferase" evidence="3">
    <location>
        <begin position="15"/>
        <end position="163"/>
    </location>
</feature>
<keyword evidence="1" id="KW-0808">Transferase</keyword>
<dbReference type="SUPFAM" id="SSF55729">
    <property type="entry name" value="Acyl-CoA N-acyltransferases (Nat)"/>
    <property type="match status" value="1"/>
</dbReference>
<evidence type="ECO:0000259" key="3">
    <source>
        <dbReference type="PROSITE" id="PS51186"/>
    </source>
</evidence>
<dbReference type="Proteomes" id="UP000765338">
    <property type="component" value="Unassembled WGS sequence"/>
</dbReference>
<name>A0ABR5ZTL9_9PROT</name>
<keyword evidence="5" id="KW-1185">Reference proteome</keyword>
<dbReference type="InterPro" id="IPR006464">
    <property type="entry name" value="AcTrfase_RimI/Ard1"/>
</dbReference>